<dbReference type="EMBL" id="QNUK01000153">
    <property type="protein sequence ID" value="KAF5899866.1"/>
    <property type="molecule type" value="Genomic_DNA"/>
</dbReference>
<dbReference type="Proteomes" id="UP000727407">
    <property type="component" value="Unassembled WGS sequence"/>
</dbReference>
<accession>A0A8J4X3C2</accession>
<reference evidence="1" key="1">
    <citation type="submission" date="2020-07" db="EMBL/GenBank/DDBJ databases">
        <title>Clarias magur genome sequencing, assembly and annotation.</title>
        <authorList>
            <person name="Kushwaha B."/>
            <person name="Kumar R."/>
            <person name="Das P."/>
            <person name="Joshi C.G."/>
            <person name="Kumar D."/>
            <person name="Nagpure N.S."/>
            <person name="Pandey M."/>
            <person name="Agarwal S."/>
            <person name="Srivastava S."/>
            <person name="Singh M."/>
            <person name="Sahoo L."/>
            <person name="Jayasankar P."/>
            <person name="Meher P.K."/>
            <person name="Koringa P.G."/>
            <person name="Iquebal M.A."/>
            <person name="Das S.P."/>
            <person name="Bit A."/>
            <person name="Patnaik S."/>
            <person name="Patel N."/>
            <person name="Shah T.M."/>
            <person name="Hinsu A."/>
            <person name="Jena J.K."/>
        </authorList>
    </citation>
    <scope>NUCLEOTIDE SEQUENCE</scope>
    <source>
        <strain evidence="1">CIFAMagur01</strain>
        <tissue evidence="1">Testis</tissue>
    </source>
</reference>
<gene>
    <name evidence="1" type="ORF">DAT39_010424</name>
</gene>
<sequence length="56" mass="5726">YYCLGLGATSPTGLCSAGYYCSAGSASPVQHQVVEGHYSVEGAVKPEPCSLGTFQP</sequence>
<evidence type="ECO:0000313" key="2">
    <source>
        <dbReference type="Proteomes" id="UP000727407"/>
    </source>
</evidence>
<name>A0A8J4X3C2_CLAMG</name>
<organism evidence="1 2">
    <name type="scientific">Clarias magur</name>
    <name type="common">Asian catfish</name>
    <name type="synonym">Macropteronotus magur</name>
    <dbReference type="NCBI Taxonomy" id="1594786"/>
    <lineage>
        <taxon>Eukaryota</taxon>
        <taxon>Metazoa</taxon>
        <taxon>Chordata</taxon>
        <taxon>Craniata</taxon>
        <taxon>Vertebrata</taxon>
        <taxon>Euteleostomi</taxon>
        <taxon>Actinopterygii</taxon>
        <taxon>Neopterygii</taxon>
        <taxon>Teleostei</taxon>
        <taxon>Ostariophysi</taxon>
        <taxon>Siluriformes</taxon>
        <taxon>Clariidae</taxon>
        <taxon>Clarias</taxon>
    </lineage>
</organism>
<feature type="non-terminal residue" evidence="1">
    <location>
        <position position="56"/>
    </location>
</feature>
<keyword evidence="2" id="KW-1185">Reference proteome</keyword>
<evidence type="ECO:0000313" key="1">
    <source>
        <dbReference type="EMBL" id="KAF5899866.1"/>
    </source>
</evidence>
<protein>
    <submittedName>
        <fullName evidence="1">Multiple epidermal growth factor-like domains protein 6</fullName>
    </submittedName>
</protein>
<proteinExistence type="predicted"/>
<dbReference type="AlphaFoldDB" id="A0A8J4X3C2"/>
<dbReference type="PANTHER" id="PTHR46104">
    <property type="entry name" value="GENE 9195-RELATED-RELATED"/>
    <property type="match status" value="1"/>
</dbReference>
<dbReference type="PANTHER" id="PTHR46104:SF1">
    <property type="entry name" value="GENE 9195-RELATED"/>
    <property type="match status" value="1"/>
</dbReference>
<comment type="caution">
    <text evidence="1">The sequence shown here is derived from an EMBL/GenBank/DDBJ whole genome shotgun (WGS) entry which is preliminary data.</text>
</comment>
<feature type="non-terminal residue" evidence="1">
    <location>
        <position position="1"/>
    </location>
</feature>